<keyword evidence="6" id="KW-1185">Reference proteome</keyword>
<dbReference type="SMART" id="SM00342">
    <property type="entry name" value="HTH_ARAC"/>
    <property type="match status" value="1"/>
</dbReference>
<dbReference type="GO" id="GO:0043565">
    <property type="term" value="F:sequence-specific DNA binding"/>
    <property type="evidence" value="ECO:0007669"/>
    <property type="project" value="InterPro"/>
</dbReference>
<accession>A0A844G2L7</accession>
<reference evidence="5 6" key="1">
    <citation type="submission" date="2019-08" db="EMBL/GenBank/DDBJ databases">
        <title>In-depth cultivation of the pig gut microbiome towards novel bacterial diversity and tailored functional studies.</title>
        <authorList>
            <person name="Wylensek D."/>
            <person name="Hitch T.C.A."/>
            <person name="Clavel T."/>
        </authorList>
    </citation>
    <scope>NUCLEOTIDE SEQUENCE [LARGE SCALE GENOMIC DNA]</scope>
    <source>
        <strain evidence="5 6">BBE-744-WT-12</strain>
    </source>
</reference>
<dbReference type="SUPFAM" id="SSF46689">
    <property type="entry name" value="Homeodomain-like"/>
    <property type="match status" value="1"/>
</dbReference>
<organism evidence="5 6">
    <name type="scientific">Victivallis lenta</name>
    <dbReference type="NCBI Taxonomy" id="2606640"/>
    <lineage>
        <taxon>Bacteria</taxon>
        <taxon>Pseudomonadati</taxon>
        <taxon>Lentisphaerota</taxon>
        <taxon>Lentisphaeria</taxon>
        <taxon>Victivallales</taxon>
        <taxon>Victivallaceae</taxon>
        <taxon>Victivallis</taxon>
    </lineage>
</organism>
<dbReference type="InterPro" id="IPR009057">
    <property type="entry name" value="Homeodomain-like_sf"/>
</dbReference>
<keyword evidence="3" id="KW-0804">Transcription</keyword>
<comment type="caution">
    <text evidence="5">The sequence shown here is derived from an EMBL/GenBank/DDBJ whole genome shotgun (WGS) entry which is preliminary data.</text>
</comment>
<dbReference type="PANTHER" id="PTHR46796">
    <property type="entry name" value="HTH-TYPE TRANSCRIPTIONAL ACTIVATOR RHAS-RELATED"/>
    <property type="match status" value="1"/>
</dbReference>
<dbReference type="InterPro" id="IPR018060">
    <property type="entry name" value="HTH_AraC"/>
</dbReference>
<protein>
    <submittedName>
        <fullName evidence="5">Helix-turn-helix transcriptional regulator</fullName>
    </submittedName>
</protein>
<feature type="domain" description="HTH araC/xylS-type" evidence="4">
    <location>
        <begin position="185"/>
        <end position="283"/>
    </location>
</feature>
<keyword evidence="1" id="KW-0805">Transcription regulation</keyword>
<evidence type="ECO:0000256" key="2">
    <source>
        <dbReference type="ARBA" id="ARBA00023125"/>
    </source>
</evidence>
<dbReference type="EMBL" id="VUNS01000007">
    <property type="protein sequence ID" value="MST97152.1"/>
    <property type="molecule type" value="Genomic_DNA"/>
</dbReference>
<dbReference type="InterPro" id="IPR050204">
    <property type="entry name" value="AraC_XylS_family_regulators"/>
</dbReference>
<evidence type="ECO:0000256" key="3">
    <source>
        <dbReference type="ARBA" id="ARBA00023163"/>
    </source>
</evidence>
<gene>
    <name evidence="5" type="ORF">FYJ85_08860</name>
</gene>
<dbReference type="Pfam" id="PF12833">
    <property type="entry name" value="HTH_18"/>
    <property type="match status" value="1"/>
</dbReference>
<evidence type="ECO:0000313" key="5">
    <source>
        <dbReference type="EMBL" id="MST97152.1"/>
    </source>
</evidence>
<evidence type="ECO:0000313" key="6">
    <source>
        <dbReference type="Proteomes" id="UP000435649"/>
    </source>
</evidence>
<name>A0A844G2L7_9BACT</name>
<sequence>METVLVSRAVEQHDLDSVPNRTRLEFTHAGTRLVLNLDLFNFGCDLREEERHYRHLSPPFCRLFHFAGAVSPGAEIIIGGAVHRLDTAGIYLLNAEHSFDVRYFAGSKLCYAHLRLADHTRSSVFHDAPGLLRIEQPVISAYLEHAWETGMPLAIQSAAAAAMSEFVAPHLERLRERSELFSRFAPVLAAIDRTPPARLRVSELADVMQMTPFALSKSFRRKIGMPLKEYLNTIYLDRARELLTCSGGTVEDVAVLLGHSDVHYFYHAFRRLTGLSPGEYRAERMNFGTKTDESPEIARI</sequence>
<dbReference type="Proteomes" id="UP000435649">
    <property type="component" value="Unassembled WGS sequence"/>
</dbReference>
<dbReference type="PROSITE" id="PS01124">
    <property type="entry name" value="HTH_ARAC_FAMILY_2"/>
    <property type="match status" value="1"/>
</dbReference>
<dbReference type="AlphaFoldDB" id="A0A844G2L7"/>
<keyword evidence="2" id="KW-0238">DNA-binding</keyword>
<evidence type="ECO:0000256" key="1">
    <source>
        <dbReference type="ARBA" id="ARBA00023015"/>
    </source>
</evidence>
<evidence type="ECO:0000259" key="4">
    <source>
        <dbReference type="PROSITE" id="PS01124"/>
    </source>
</evidence>
<dbReference type="GO" id="GO:0003700">
    <property type="term" value="F:DNA-binding transcription factor activity"/>
    <property type="evidence" value="ECO:0007669"/>
    <property type="project" value="InterPro"/>
</dbReference>
<dbReference type="RefSeq" id="WP_106054271.1">
    <property type="nucleotide sequence ID" value="NZ_CALXOB010000048.1"/>
</dbReference>
<proteinExistence type="predicted"/>
<dbReference type="Gene3D" id="1.10.10.60">
    <property type="entry name" value="Homeodomain-like"/>
    <property type="match status" value="2"/>
</dbReference>